<feature type="domain" description="Flagellar Assembly Protein A N-terminal region" evidence="2">
    <location>
        <begin position="9"/>
        <end position="177"/>
    </location>
</feature>
<evidence type="ECO:0000313" key="4">
    <source>
        <dbReference type="Proteomes" id="UP000264445"/>
    </source>
</evidence>
<dbReference type="PANTHER" id="PTHR38032:SF1">
    <property type="entry name" value="RNA-BINDING PROTEIN KHPB N-TERMINAL DOMAIN-CONTAINING PROTEIN"/>
    <property type="match status" value="1"/>
</dbReference>
<comment type="caution">
    <text evidence="3">The sequence shown here is derived from an EMBL/GenBank/DDBJ whole genome shotgun (WGS) entry which is preliminary data.</text>
</comment>
<dbReference type="InterPro" id="IPR046866">
    <property type="entry name" value="FapA_N"/>
</dbReference>
<dbReference type="Proteomes" id="UP000264445">
    <property type="component" value="Unassembled WGS sequence"/>
</dbReference>
<evidence type="ECO:0000259" key="2">
    <source>
        <dbReference type="Pfam" id="PF20250"/>
    </source>
</evidence>
<name>A0A117KWH6_9THEO</name>
<dbReference type="Pfam" id="PF03961">
    <property type="entry name" value="FapA"/>
    <property type="match status" value="1"/>
</dbReference>
<dbReference type="Pfam" id="PF20250">
    <property type="entry name" value="FapA_N"/>
    <property type="match status" value="1"/>
</dbReference>
<dbReference type="OMA" id="TGHVKFK"/>
<dbReference type="InterPro" id="IPR005646">
    <property type="entry name" value="FapA"/>
</dbReference>
<reference evidence="3 4" key="1">
    <citation type="journal article" date="2018" name="Nat. Biotechnol.">
        <title>A standardized bacterial taxonomy based on genome phylogeny substantially revises the tree of life.</title>
        <authorList>
            <person name="Parks D.H."/>
            <person name="Chuvochina M."/>
            <person name="Waite D.W."/>
            <person name="Rinke C."/>
            <person name="Skarshewski A."/>
            <person name="Chaumeil P.A."/>
            <person name="Hugenholtz P."/>
        </authorList>
    </citation>
    <scope>NUCLEOTIDE SEQUENCE [LARGE SCALE GENOMIC DNA]</scope>
    <source>
        <strain evidence="3">UBA12544</strain>
    </source>
</reference>
<keyword evidence="1" id="KW-0175">Coiled coil</keyword>
<accession>A0A117KWH6</accession>
<gene>
    <name evidence="3" type="ORF">DEA61_06155</name>
</gene>
<sequence>MDEKRYRVLVEVSKDKQQAYISLIEDPNGISATKEEILKELSKHRITYGVKLNIVEEICKNPQNAKYVLIAEGKKPVNGEDGKIAFEVDIHSAAIPKILEDGTVDYKNLNLFKNVKKGQVIARRIPPTEGEPGVNVFGELVPAIKGKDVRLPLGKNTYVEGDTLVAAVDGHIVAVNNKVEVRTLLEVKEVDTSVGNIKTVASVKITGNVKSGFVVESEGNIEIFGVVEAATIIAKGNINIHKGIQGGGKAKILAEGNITSRYFQNCSVEAGGDVFGEAIIYSDVKAGGSVKLLGNKSQIIGSRVVAGREIFAANIGSKMGTYTELQVGVLPQKRLKIAELTYQIEQNRSAIEKLEKIINYLEKFEKLPPDKEEVYQKAKKSLEELTSVNHHLEEELRLLNEEIKTSSSGIVKVLDTIFPGTKLVIDDAVLKIREPIKYAMFVKKEEEVKFFPLK</sequence>
<protein>
    <submittedName>
        <fullName evidence="3">DUF342 domain-containing protein</fullName>
    </submittedName>
</protein>
<feature type="coiled-coil region" evidence="1">
    <location>
        <begin position="337"/>
        <end position="402"/>
    </location>
</feature>
<dbReference type="PANTHER" id="PTHR38032">
    <property type="entry name" value="POLYMERASE-RELATED"/>
    <property type="match status" value="1"/>
</dbReference>
<dbReference type="EMBL" id="DOLB01000096">
    <property type="protein sequence ID" value="HBT49394.1"/>
    <property type="molecule type" value="Genomic_DNA"/>
</dbReference>
<dbReference type="InterPro" id="IPR046865">
    <property type="entry name" value="FapA_b_solenoid"/>
</dbReference>
<evidence type="ECO:0000313" key="3">
    <source>
        <dbReference type="EMBL" id="HBT49394.1"/>
    </source>
</evidence>
<dbReference type="RefSeq" id="WP_009610456.1">
    <property type="nucleotide sequence ID" value="NZ_DOLB01000096.1"/>
</dbReference>
<evidence type="ECO:0000256" key="1">
    <source>
        <dbReference type="SAM" id="Coils"/>
    </source>
</evidence>
<proteinExistence type="predicted"/>
<dbReference type="AlphaFoldDB" id="A0A117KWH6"/>
<organism evidence="3 4">
    <name type="scientific">Caldanaerobacter subterraneus</name>
    <dbReference type="NCBI Taxonomy" id="911092"/>
    <lineage>
        <taxon>Bacteria</taxon>
        <taxon>Bacillati</taxon>
        <taxon>Bacillota</taxon>
        <taxon>Clostridia</taxon>
        <taxon>Thermoanaerobacterales</taxon>
        <taxon>Thermoanaerobacteraceae</taxon>
        <taxon>Caldanaerobacter</taxon>
    </lineage>
</organism>